<sequence length="187" mass="19607">MPELGLGSSIDVVGPTTAVHADVLARTRRVWADVHVDGATRLRYHTLFPRLARVFRVPHGRHIVVANPLNTLLGAAVEDGQDPNVLAGSILIVEDDDGLADKDAPVWEQLGGLAPGLAEVGGYAPPHETLVLGAVLLGRVDAPEVAGPLVEEEHRVLLAAGRVFGNLHRSGPLVGAGCEAGEPDVYV</sequence>
<protein>
    <submittedName>
        <fullName evidence="2">Uncharacterized protein</fullName>
    </submittedName>
</protein>
<evidence type="ECO:0000313" key="2">
    <source>
        <dbReference type="RefSeq" id="XP_030984398.1"/>
    </source>
</evidence>
<dbReference type="GeneID" id="41957775"/>
<dbReference type="RefSeq" id="XP_030984398.1">
    <property type="nucleotide sequence ID" value="XM_031122864.1"/>
</dbReference>
<dbReference type="AlphaFoldDB" id="A0A6P8BB29"/>
<organism evidence="1 2">
    <name type="scientific">Pyricularia grisea</name>
    <name type="common">Crabgrass-specific blast fungus</name>
    <name type="synonym">Magnaporthe grisea</name>
    <dbReference type="NCBI Taxonomy" id="148305"/>
    <lineage>
        <taxon>Eukaryota</taxon>
        <taxon>Fungi</taxon>
        <taxon>Dikarya</taxon>
        <taxon>Ascomycota</taxon>
        <taxon>Pezizomycotina</taxon>
        <taxon>Sordariomycetes</taxon>
        <taxon>Sordariomycetidae</taxon>
        <taxon>Magnaporthales</taxon>
        <taxon>Pyriculariaceae</taxon>
        <taxon>Pyricularia</taxon>
    </lineage>
</organism>
<dbReference type="KEGG" id="pgri:PgNI_02807"/>
<keyword evidence="1" id="KW-1185">Reference proteome</keyword>
<reference evidence="2" key="3">
    <citation type="submission" date="2025-08" db="UniProtKB">
        <authorList>
            <consortium name="RefSeq"/>
        </authorList>
    </citation>
    <scope>IDENTIFICATION</scope>
    <source>
        <strain evidence="2">NI907</strain>
    </source>
</reference>
<name>A0A6P8BB29_PYRGI</name>
<reference evidence="2" key="1">
    <citation type="journal article" date="2019" name="Mol. Biol. Evol.">
        <title>Blast fungal genomes show frequent chromosomal changes, gene gains and losses, and effector gene turnover.</title>
        <authorList>
            <person name="Gomez Luciano L.B."/>
            <person name="Jason Tsai I."/>
            <person name="Chuma I."/>
            <person name="Tosa Y."/>
            <person name="Chen Y.H."/>
            <person name="Li J.Y."/>
            <person name="Li M.Y."/>
            <person name="Jade Lu M.Y."/>
            <person name="Nakayashiki H."/>
            <person name="Li W.H."/>
        </authorList>
    </citation>
    <scope>NUCLEOTIDE SEQUENCE</scope>
    <source>
        <strain evidence="2">NI907</strain>
    </source>
</reference>
<evidence type="ECO:0000313" key="1">
    <source>
        <dbReference type="Proteomes" id="UP000515153"/>
    </source>
</evidence>
<reference evidence="2" key="2">
    <citation type="submission" date="2019-10" db="EMBL/GenBank/DDBJ databases">
        <authorList>
            <consortium name="NCBI Genome Project"/>
        </authorList>
    </citation>
    <scope>NUCLEOTIDE SEQUENCE</scope>
    <source>
        <strain evidence="2">NI907</strain>
    </source>
</reference>
<gene>
    <name evidence="2" type="ORF">PgNI_02807</name>
</gene>
<proteinExistence type="predicted"/>
<dbReference type="Proteomes" id="UP000515153">
    <property type="component" value="Unplaced"/>
</dbReference>
<accession>A0A6P8BB29</accession>